<dbReference type="Gene3D" id="2.20.70.30">
    <property type="entry name" value="Nascent polypeptide-associated complex domain"/>
    <property type="match status" value="1"/>
</dbReference>
<keyword evidence="6" id="KW-1133">Transmembrane helix</keyword>
<dbReference type="CDD" id="cd22054">
    <property type="entry name" value="NAC_NACA"/>
    <property type="match status" value="1"/>
</dbReference>
<keyword evidence="6" id="KW-0472">Membrane</keyword>
<proteinExistence type="inferred from homology"/>
<dbReference type="FunFam" id="2.20.70.30:FF:000002">
    <property type="entry name" value="Nascent polypeptide-associated complex (NAC), alpha subunit"/>
    <property type="match status" value="1"/>
</dbReference>
<dbReference type="GO" id="GO:0005854">
    <property type="term" value="C:nascent polypeptide-associated complex"/>
    <property type="evidence" value="ECO:0007669"/>
    <property type="project" value="InterPro"/>
</dbReference>
<protein>
    <recommendedName>
        <fullName evidence="3">Nascent polypeptide-associated complex subunit alpha</fullName>
    </recommendedName>
    <alternativeName>
        <fullName evidence="4">Alpha-NAC</fullName>
    </alternativeName>
</protein>
<evidence type="ECO:0000256" key="6">
    <source>
        <dbReference type="SAM" id="Phobius"/>
    </source>
</evidence>
<comment type="similarity">
    <text evidence="2">Belongs to the NAC-alpha family.</text>
</comment>
<organism evidence="8 9">
    <name type="scientific">Collybia nuda</name>
    <dbReference type="NCBI Taxonomy" id="64659"/>
    <lineage>
        <taxon>Eukaryota</taxon>
        <taxon>Fungi</taxon>
        <taxon>Dikarya</taxon>
        <taxon>Basidiomycota</taxon>
        <taxon>Agaricomycotina</taxon>
        <taxon>Agaricomycetes</taxon>
        <taxon>Agaricomycetidae</taxon>
        <taxon>Agaricales</taxon>
        <taxon>Tricholomatineae</taxon>
        <taxon>Clitocybaceae</taxon>
        <taxon>Collybia</taxon>
    </lineage>
</organism>
<evidence type="ECO:0000313" key="9">
    <source>
        <dbReference type="Proteomes" id="UP000807353"/>
    </source>
</evidence>
<evidence type="ECO:0000256" key="5">
    <source>
        <dbReference type="SAM" id="MobiDB-lite"/>
    </source>
</evidence>
<dbReference type="Pfam" id="PF01849">
    <property type="entry name" value="NAC"/>
    <property type="match status" value="1"/>
</dbReference>
<feature type="compositionally biased region" description="Acidic residues" evidence="5">
    <location>
        <begin position="141"/>
        <end position="165"/>
    </location>
</feature>
<evidence type="ECO:0000256" key="1">
    <source>
        <dbReference type="ARBA" id="ARBA00004496"/>
    </source>
</evidence>
<dbReference type="SMART" id="SM01407">
    <property type="entry name" value="NAC"/>
    <property type="match status" value="1"/>
</dbReference>
<accession>A0A9P5YAH5</accession>
<dbReference type="OrthoDB" id="3169036at2759"/>
<sequence length="253" mass="27754">MSAHIEEVNSDHSDHEGHDHDHDGHDHDHDHDHDHEEDPTSAAALDKIQSRSERKARKALLGLGLKKVPNITRVTLRRPKNVLFVLASPEVYKSPNSDCYIVFGEAKIEDMNSQAQLSTAQQLASGGGGGAVNLEDSGAGGEDDDDDDIPELEAPEDDGPVDETGVDPKDIDLVMAQVNCSRAKAVRVLKESGGDLINASKSVAFVQRPSPHSTYFFLSYGSERVILPLFPFYVVACYVKFLITVLRQSHYLE</sequence>
<dbReference type="CDD" id="cd14358">
    <property type="entry name" value="UBA_NAC_euk"/>
    <property type="match status" value="1"/>
</dbReference>
<keyword evidence="6" id="KW-0812">Transmembrane</keyword>
<name>A0A9P5YAH5_9AGAR</name>
<evidence type="ECO:0000256" key="2">
    <source>
        <dbReference type="ARBA" id="ARBA00009882"/>
    </source>
</evidence>
<dbReference type="InterPro" id="IPR016641">
    <property type="entry name" value="EGD2/NACA0like"/>
</dbReference>
<evidence type="ECO:0000313" key="8">
    <source>
        <dbReference type="EMBL" id="KAF9466368.1"/>
    </source>
</evidence>
<dbReference type="PROSITE" id="PS51151">
    <property type="entry name" value="NAC_AB"/>
    <property type="match status" value="1"/>
</dbReference>
<dbReference type="InterPro" id="IPR044034">
    <property type="entry name" value="NAC-like_UBA"/>
</dbReference>
<reference evidence="8" key="1">
    <citation type="submission" date="2020-11" db="EMBL/GenBank/DDBJ databases">
        <authorList>
            <consortium name="DOE Joint Genome Institute"/>
            <person name="Ahrendt S."/>
            <person name="Riley R."/>
            <person name="Andreopoulos W."/>
            <person name="Labutti K."/>
            <person name="Pangilinan J."/>
            <person name="Ruiz-Duenas F.J."/>
            <person name="Barrasa J.M."/>
            <person name="Sanchez-Garcia M."/>
            <person name="Camarero S."/>
            <person name="Miyauchi S."/>
            <person name="Serrano A."/>
            <person name="Linde D."/>
            <person name="Babiker R."/>
            <person name="Drula E."/>
            <person name="Ayuso-Fernandez I."/>
            <person name="Pacheco R."/>
            <person name="Padilla G."/>
            <person name="Ferreira P."/>
            <person name="Barriuso J."/>
            <person name="Kellner H."/>
            <person name="Castanera R."/>
            <person name="Alfaro M."/>
            <person name="Ramirez L."/>
            <person name="Pisabarro A.G."/>
            <person name="Kuo A."/>
            <person name="Tritt A."/>
            <person name="Lipzen A."/>
            <person name="He G."/>
            <person name="Yan M."/>
            <person name="Ng V."/>
            <person name="Cullen D."/>
            <person name="Martin F."/>
            <person name="Rosso M.-N."/>
            <person name="Henrissat B."/>
            <person name="Hibbett D."/>
            <person name="Martinez A.T."/>
            <person name="Grigoriev I.V."/>
        </authorList>
    </citation>
    <scope>NUCLEOTIDE SEQUENCE</scope>
    <source>
        <strain evidence="8">CBS 247.69</strain>
    </source>
</reference>
<feature type="compositionally biased region" description="Basic and acidic residues" evidence="5">
    <location>
        <begin position="1"/>
        <end position="38"/>
    </location>
</feature>
<dbReference type="EMBL" id="MU150242">
    <property type="protein sequence ID" value="KAF9466368.1"/>
    <property type="molecule type" value="Genomic_DNA"/>
</dbReference>
<evidence type="ECO:0000256" key="3">
    <source>
        <dbReference type="ARBA" id="ARBA00014437"/>
    </source>
</evidence>
<feature type="region of interest" description="Disordered" evidence="5">
    <location>
        <begin position="1"/>
        <end position="53"/>
    </location>
</feature>
<dbReference type="Pfam" id="PF19026">
    <property type="entry name" value="UBA_HYPK"/>
    <property type="match status" value="1"/>
</dbReference>
<feature type="region of interest" description="Disordered" evidence="5">
    <location>
        <begin position="122"/>
        <end position="166"/>
    </location>
</feature>
<gene>
    <name evidence="8" type="ORF">BDZ94DRAFT_1158086</name>
</gene>
<evidence type="ECO:0000259" key="7">
    <source>
        <dbReference type="PROSITE" id="PS51151"/>
    </source>
</evidence>
<dbReference type="InterPro" id="IPR002715">
    <property type="entry name" value="Nas_poly-pep-assoc_cplx_dom"/>
</dbReference>
<dbReference type="PANTHER" id="PTHR21713">
    <property type="entry name" value="NASCENT POLYPEPTIDE ASSOCIATED COMPLEX ALPHA SUBUNIT-RELATED"/>
    <property type="match status" value="1"/>
</dbReference>
<dbReference type="Gene3D" id="1.10.8.10">
    <property type="entry name" value="DNA helicase RuvA subunit, C-terminal domain"/>
    <property type="match status" value="1"/>
</dbReference>
<dbReference type="InterPro" id="IPR038187">
    <property type="entry name" value="NAC_A/B_dom_sf"/>
</dbReference>
<keyword evidence="9" id="KW-1185">Reference proteome</keyword>
<feature type="transmembrane region" description="Helical" evidence="6">
    <location>
        <begin position="225"/>
        <end position="246"/>
    </location>
</feature>
<dbReference type="AlphaFoldDB" id="A0A9P5YAH5"/>
<feature type="domain" description="NAC-A/B" evidence="7">
    <location>
        <begin position="50"/>
        <end position="115"/>
    </location>
</feature>
<dbReference type="Proteomes" id="UP000807353">
    <property type="component" value="Unassembled WGS sequence"/>
</dbReference>
<evidence type="ECO:0000256" key="4">
    <source>
        <dbReference type="ARBA" id="ARBA00030300"/>
    </source>
</evidence>
<comment type="subcellular location">
    <subcellularLocation>
        <location evidence="1">Cytoplasm</location>
    </subcellularLocation>
</comment>
<comment type="caution">
    <text evidence="8">The sequence shown here is derived from an EMBL/GenBank/DDBJ whole genome shotgun (WGS) entry which is preliminary data.</text>
</comment>